<evidence type="ECO:0000313" key="4">
    <source>
        <dbReference type="Proteomes" id="UP000274756"/>
    </source>
</evidence>
<proteinExistence type="predicted"/>
<name>A0A0N4UNU1_DRAME</name>
<dbReference type="PANTHER" id="PTHR13891">
    <property type="entry name" value="CYTOCHROME C OXIDASE ASSEMBLY FACTOR 7"/>
    <property type="match status" value="1"/>
</dbReference>
<dbReference type="SUPFAM" id="SSF81901">
    <property type="entry name" value="HCP-like"/>
    <property type="match status" value="1"/>
</dbReference>
<feature type="transmembrane region" description="Helical" evidence="1">
    <location>
        <begin position="147"/>
        <end position="171"/>
    </location>
</feature>
<evidence type="ECO:0000313" key="3">
    <source>
        <dbReference type="Proteomes" id="UP000038040"/>
    </source>
</evidence>
<protein>
    <submittedName>
        <fullName evidence="2 5">Uncharacterized protein</fullName>
    </submittedName>
</protein>
<keyword evidence="1" id="KW-0812">Transmembrane</keyword>
<sequence>MDESWEIQQEERRQFVETLGIDYRYGCYEAKRPESCHLLGEYMEAIDQNLKGAFQIFKVNCEKEKYPHSCRKYVLSSFVMPFDDRAINDALESCKLEDGRACWILSQWFLGFMQKIAVAKNVPKALKYAIAACDLNVYQSCFNASRLFFSFEIYFLLELSFCFFSLLIILLDLI</sequence>
<dbReference type="Gene3D" id="1.25.40.10">
    <property type="entry name" value="Tetratricopeptide repeat domain"/>
    <property type="match status" value="1"/>
</dbReference>
<dbReference type="InterPro" id="IPR040239">
    <property type="entry name" value="HcpB-like"/>
</dbReference>
<dbReference type="EMBL" id="UYYG01000118">
    <property type="protein sequence ID" value="VDN53291.1"/>
    <property type="molecule type" value="Genomic_DNA"/>
</dbReference>
<dbReference type="AlphaFoldDB" id="A0A0N4UNU1"/>
<evidence type="ECO:0000313" key="5">
    <source>
        <dbReference type="WBParaSite" id="DME_0000959701-mRNA-1"/>
    </source>
</evidence>
<dbReference type="Proteomes" id="UP000038040">
    <property type="component" value="Unplaced"/>
</dbReference>
<evidence type="ECO:0000313" key="2">
    <source>
        <dbReference type="EMBL" id="VDN53291.1"/>
    </source>
</evidence>
<dbReference type="OrthoDB" id="272077at2759"/>
<dbReference type="Proteomes" id="UP000274756">
    <property type="component" value="Unassembled WGS sequence"/>
</dbReference>
<keyword evidence="1" id="KW-0472">Membrane</keyword>
<evidence type="ECO:0000256" key="1">
    <source>
        <dbReference type="SAM" id="Phobius"/>
    </source>
</evidence>
<dbReference type="InterPro" id="IPR011990">
    <property type="entry name" value="TPR-like_helical_dom_sf"/>
</dbReference>
<accession>A0A0N4UNU1</accession>
<dbReference type="PANTHER" id="PTHR13891:SF1">
    <property type="entry name" value="CYTOCHROME C OXIDASE ASSEMBLY FACTOR 7"/>
    <property type="match status" value="1"/>
</dbReference>
<dbReference type="STRING" id="318479.A0A0N4UNU1"/>
<organism evidence="3 5">
    <name type="scientific">Dracunculus medinensis</name>
    <name type="common">Guinea worm</name>
    <dbReference type="NCBI Taxonomy" id="318479"/>
    <lineage>
        <taxon>Eukaryota</taxon>
        <taxon>Metazoa</taxon>
        <taxon>Ecdysozoa</taxon>
        <taxon>Nematoda</taxon>
        <taxon>Chromadorea</taxon>
        <taxon>Rhabditida</taxon>
        <taxon>Spirurina</taxon>
        <taxon>Dracunculoidea</taxon>
        <taxon>Dracunculidae</taxon>
        <taxon>Dracunculus</taxon>
    </lineage>
</organism>
<reference evidence="2 4" key="2">
    <citation type="submission" date="2018-11" db="EMBL/GenBank/DDBJ databases">
        <authorList>
            <consortium name="Pathogen Informatics"/>
        </authorList>
    </citation>
    <scope>NUCLEOTIDE SEQUENCE [LARGE SCALE GENOMIC DNA]</scope>
</reference>
<keyword evidence="4" id="KW-1185">Reference proteome</keyword>
<gene>
    <name evidence="2" type="ORF">DME_LOCUS3264</name>
</gene>
<dbReference type="GO" id="GO:0005758">
    <property type="term" value="C:mitochondrial intermembrane space"/>
    <property type="evidence" value="ECO:0007669"/>
    <property type="project" value="TreeGrafter"/>
</dbReference>
<reference evidence="5" key="1">
    <citation type="submission" date="2017-02" db="UniProtKB">
        <authorList>
            <consortium name="WormBaseParasite"/>
        </authorList>
    </citation>
    <scope>IDENTIFICATION</scope>
</reference>
<keyword evidence="1" id="KW-1133">Transmembrane helix</keyword>
<dbReference type="WBParaSite" id="DME_0000959701-mRNA-1">
    <property type="protein sequence ID" value="DME_0000959701-mRNA-1"/>
    <property type="gene ID" value="DME_0000959701"/>
</dbReference>